<dbReference type="NCBIfam" id="TIGR02532">
    <property type="entry name" value="IV_pilin_GFxxxE"/>
    <property type="match status" value="1"/>
</dbReference>
<keyword evidence="1" id="KW-0812">Transmembrane</keyword>
<protein>
    <recommendedName>
        <fullName evidence="2">DUF1559 domain-containing protein</fullName>
    </recommendedName>
</protein>
<dbReference type="RefSeq" id="WP_171473025.1">
    <property type="nucleotide sequence ID" value="NZ_CP053452.2"/>
</dbReference>
<dbReference type="Gene3D" id="3.30.700.10">
    <property type="entry name" value="Glycoprotein, Type 4 Pilin"/>
    <property type="match status" value="1"/>
</dbReference>
<organism evidence="3 4">
    <name type="scientific">Frigoriglobus tundricola</name>
    <dbReference type="NCBI Taxonomy" id="2774151"/>
    <lineage>
        <taxon>Bacteria</taxon>
        <taxon>Pseudomonadati</taxon>
        <taxon>Planctomycetota</taxon>
        <taxon>Planctomycetia</taxon>
        <taxon>Gemmatales</taxon>
        <taxon>Gemmataceae</taxon>
        <taxon>Frigoriglobus</taxon>
    </lineage>
</organism>
<evidence type="ECO:0000313" key="4">
    <source>
        <dbReference type="Proteomes" id="UP000503447"/>
    </source>
</evidence>
<dbReference type="InterPro" id="IPR012902">
    <property type="entry name" value="N_methyl_site"/>
</dbReference>
<evidence type="ECO:0000256" key="1">
    <source>
        <dbReference type="SAM" id="Phobius"/>
    </source>
</evidence>
<proteinExistence type="predicted"/>
<dbReference type="KEGG" id="ftj:FTUN_5281"/>
<dbReference type="InterPro" id="IPR045584">
    <property type="entry name" value="Pilin-like"/>
</dbReference>
<dbReference type="Pfam" id="PF07596">
    <property type="entry name" value="SBP_bac_10"/>
    <property type="match status" value="1"/>
</dbReference>
<accession>A0A6M5YW60</accession>
<keyword evidence="4" id="KW-1185">Reference proteome</keyword>
<dbReference type="EMBL" id="CP053452">
    <property type="protein sequence ID" value="QJW97704.1"/>
    <property type="molecule type" value="Genomic_DNA"/>
</dbReference>
<keyword evidence="1" id="KW-1133">Transmembrane helix</keyword>
<evidence type="ECO:0000313" key="3">
    <source>
        <dbReference type="EMBL" id="QJW97704.1"/>
    </source>
</evidence>
<name>A0A6M5YW60_9BACT</name>
<reference evidence="4" key="1">
    <citation type="submission" date="2020-05" db="EMBL/GenBank/DDBJ databases">
        <title>Frigoriglobus tundricola gen. nov., sp. nov., a psychrotolerant cellulolytic planctomycete of the family Gemmataceae with two divergent copies of 16S rRNA gene.</title>
        <authorList>
            <person name="Kulichevskaya I.S."/>
            <person name="Ivanova A.A."/>
            <person name="Naumoff D.G."/>
            <person name="Beletsky A.V."/>
            <person name="Rijpstra W.I.C."/>
            <person name="Sinninghe Damste J.S."/>
            <person name="Mardanov A.V."/>
            <person name="Ravin N.V."/>
            <person name="Dedysh S.N."/>
        </authorList>
    </citation>
    <scope>NUCLEOTIDE SEQUENCE [LARGE SCALE GENOMIC DNA]</scope>
    <source>
        <strain evidence="4">PL17</strain>
    </source>
</reference>
<dbReference type="Pfam" id="PF07963">
    <property type="entry name" value="N_methyl"/>
    <property type="match status" value="1"/>
</dbReference>
<sequence length="376" mass="41092">MRFLFPRARSARAFTLIELLVVIAIIAILIGLLLPAVQKVREAAARIQSSNNLKQIGIALHAAHDTMGVFPPLLVNQWESFNGGSGAVHYAGPYLPNNINTCGSDKTTFFYALLPYIEQQNLYSSISGYQYFLMGTRKDNPNLLVGSTTPKTYIAPSDNSPYQYVNWSWPYTNNEQVFQMGLVSYAANARVFGQSAPTGDGGWSVWEVAWNNAGGGAMRMTGITDGTSNTMAVVERSMVRGSQQMYYKDWSVVNSGNGSVTPGGISMWATTDTPPEGMPFFGCNCKDPTQTWDATYGQWWLANCRMVAGDPNEYFQPPTPRLVLSQQQAFNIYPYNVAGTQTLMCDGSVRLMPTSVSVQAWSAAVTPAGGEVISLP</sequence>
<dbReference type="Proteomes" id="UP000503447">
    <property type="component" value="Chromosome"/>
</dbReference>
<feature type="domain" description="DUF1559" evidence="2">
    <location>
        <begin position="38"/>
        <end position="356"/>
    </location>
</feature>
<feature type="transmembrane region" description="Helical" evidence="1">
    <location>
        <begin position="12"/>
        <end position="34"/>
    </location>
</feature>
<keyword evidence="1" id="KW-0472">Membrane</keyword>
<dbReference type="PANTHER" id="PTHR30093:SF2">
    <property type="entry name" value="TYPE II SECRETION SYSTEM PROTEIN H"/>
    <property type="match status" value="1"/>
</dbReference>
<evidence type="ECO:0000259" key="2">
    <source>
        <dbReference type="Pfam" id="PF07596"/>
    </source>
</evidence>
<dbReference type="AlphaFoldDB" id="A0A6M5YW60"/>
<dbReference type="PANTHER" id="PTHR30093">
    <property type="entry name" value="GENERAL SECRETION PATHWAY PROTEIN G"/>
    <property type="match status" value="1"/>
</dbReference>
<dbReference type="SUPFAM" id="SSF54523">
    <property type="entry name" value="Pili subunits"/>
    <property type="match status" value="1"/>
</dbReference>
<dbReference type="InterPro" id="IPR011453">
    <property type="entry name" value="DUF1559"/>
</dbReference>
<gene>
    <name evidence="3" type="ORF">FTUN_5281</name>
</gene>